<dbReference type="InterPro" id="IPR041633">
    <property type="entry name" value="Polbeta"/>
</dbReference>
<organism evidence="2 3">
    <name type="scientific">Conservatibacter flavescens</name>
    <dbReference type="NCBI Taxonomy" id="28161"/>
    <lineage>
        <taxon>Bacteria</taxon>
        <taxon>Pseudomonadati</taxon>
        <taxon>Pseudomonadota</taxon>
        <taxon>Gammaproteobacteria</taxon>
        <taxon>Pasteurellales</taxon>
        <taxon>Pasteurellaceae</taxon>
        <taxon>Conservatibacter</taxon>
    </lineage>
</organism>
<feature type="domain" description="Polymerase beta nucleotidyltransferase" evidence="1">
    <location>
        <begin position="12"/>
        <end position="103"/>
    </location>
</feature>
<dbReference type="AlphaFoldDB" id="A0A2M8S4I7"/>
<dbReference type="CDD" id="cd05403">
    <property type="entry name" value="NT_KNTase_like"/>
    <property type="match status" value="1"/>
</dbReference>
<dbReference type="InterPro" id="IPR052548">
    <property type="entry name" value="Type_VII_TA_antitoxin"/>
</dbReference>
<accession>A0A2M8S4I7</accession>
<dbReference type="PANTHER" id="PTHR33933:SF1">
    <property type="entry name" value="PROTEIN ADENYLYLTRANSFERASE MNTA-RELATED"/>
    <property type="match status" value="1"/>
</dbReference>
<keyword evidence="3" id="KW-1185">Reference proteome</keyword>
<sequence length="105" mass="12222">MMFGLTQRVIDKINTVFMAYPEVEKVIIYGSRAKGTFREGSDIDLAMIGEHLNENLRSRIYWQLDDLDTPYLFDLSLLSSITNEKLIADIKRDGQPFYIKNKENE</sequence>
<proteinExistence type="predicted"/>
<evidence type="ECO:0000313" key="2">
    <source>
        <dbReference type="EMBL" id="PJG86052.1"/>
    </source>
</evidence>
<dbReference type="Proteomes" id="UP000229329">
    <property type="component" value="Unassembled WGS sequence"/>
</dbReference>
<evidence type="ECO:0000313" key="3">
    <source>
        <dbReference type="Proteomes" id="UP000229329"/>
    </source>
</evidence>
<reference evidence="2 3" key="1">
    <citation type="submission" date="2017-11" db="EMBL/GenBank/DDBJ databases">
        <title>Reclassification of Bisgaard taxon 7 as Conservatibacter flavescens gen. nov., sp. nov.</title>
        <authorList>
            <person name="Christensen H."/>
        </authorList>
    </citation>
    <scope>NUCLEOTIDE SEQUENCE [LARGE SCALE GENOMIC DNA]</scope>
    <source>
        <strain evidence="2 3">7_4</strain>
    </source>
</reference>
<dbReference type="PANTHER" id="PTHR33933">
    <property type="entry name" value="NUCLEOTIDYLTRANSFERASE"/>
    <property type="match status" value="1"/>
</dbReference>
<dbReference type="OrthoDB" id="9803106at2"/>
<protein>
    <recommendedName>
        <fullName evidence="1">Polymerase beta nucleotidyltransferase domain-containing protein</fullName>
    </recommendedName>
</protein>
<dbReference type="SUPFAM" id="SSF81301">
    <property type="entry name" value="Nucleotidyltransferase"/>
    <property type="match status" value="1"/>
</dbReference>
<gene>
    <name evidence="2" type="ORF">CVP05_02470</name>
</gene>
<dbReference type="Pfam" id="PF18765">
    <property type="entry name" value="Polbeta"/>
    <property type="match status" value="1"/>
</dbReference>
<name>A0A2M8S4I7_9PAST</name>
<evidence type="ECO:0000259" key="1">
    <source>
        <dbReference type="Pfam" id="PF18765"/>
    </source>
</evidence>
<dbReference type="Gene3D" id="3.30.460.10">
    <property type="entry name" value="Beta Polymerase, domain 2"/>
    <property type="match status" value="1"/>
</dbReference>
<dbReference type="InterPro" id="IPR043519">
    <property type="entry name" value="NT_sf"/>
</dbReference>
<comment type="caution">
    <text evidence="2">The sequence shown here is derived from an EMBL/GenBank/DDBJ whole genome shotgun (WGS) entry which is preliminary data.</text>
</comment>
<dbReference type="EMBL" id="PHHA01000003">
    <property type="protein sequence ID" value="PJG86052.1"/>
    <property type="molecule type" value="Genomic_DNA"/>
</dbReference>